<reference evidence="11" key="1">
    <citation type="submission" date="2010-12" db="EMBL/GenBank/DDBJ databases">
        <title>Complete sequence of Rhodopseudomonas palustris DX-1.</title>
        <authorList>
            <consortium name="US DOE Joint Genome Institute"/>
            <person name="Lucas S."/>
            <person name="Copeland A."/>
            <person name="Lapidus A."/>
            <person name="Cheng J.-F."/>
            <person name="Goodwin L."/>
            <person name="Pitluck S."/>
            <person name="Misra M."/>
            <person name="Chertkov O."/>
            <person name="Detter J.C."/>
            <person name="Han C."/>
            <person name="Tapia R."/>
            <person name="Land M."/>
            <person name="Hauser L."/>
            <person name="Kyrpides N."/>
            <person name="Ivanova N."/>
            <person name="Ovchinnikova G."/>
            <person name="Logan B."/>
            <person name="Oda Y."/>
            <person name="Harwood C."/>
            <person name="Woyke T."/>
        </authorList>
    </citation>
    <scope>NUCLEOTIDE SEQUENCE [LARGE SCALE GENOMIC DNA]</scope>
    <source>
        <strain evidence="11">DX-1</strain>
    </source>
</reference>
<evidence type="ECO:0000256" key="3">
    <source>
        <dbReference type="ARBA" id="ARBA00022448"/>
    </source>
</evidence>
<evidence type="ECO:0000256" key="9">
    <source>
        <dbReference type="RuleBase" id="RU366001"/>
    </source>
</evidence>
<dbReference type="HOGENOM" id="CLU_016047_14_0_5"/>
<dbReference type="CDD" id="cd06261">
    <property type="entry name" value="TM_PBP2"/>
    <property type="match status" value="1"/>
</dbReference>
<dbReference type="NCBIfam" id="TIGR00969">
    <property type="entry name" value="3a0106s02"/>
    <property type="match status" value="1"/>
</dbReference>
<keyword evidence="5 9" id="KW-1133">Transmembrane helix</keyword>
<dbReference type="InterPro" id="IPR035906">
    <property type="entry name" value="MetI-like_sf"/>
</dbReference>
<feature type="transmembrane region" description="Helical" evidence="9">
    <location>
        <begin position="128"/>
        <end position="152"/>
    </location>
</feature>
<comment type="subunit">
    <text evidence="2">The complex is composed of two ATP-binding proteins (CysA), two transmembrane proteins (CysT and CysW) and a solute-binding protein (CysP).</text>
</comment>
<comment type="subcellular location">
    <subcellularLocation>
        <location evidence="1">Cell membrane</location>
        <topology evidence="1">Multi-pass membrane protein</topology>
    </subcellularLocation>
</comment>
<comment type="function">
    <text evidence="9">Part of the ABC transporter complex (TC 3.A.1.6.1) involved in sulfate/thiosulfate import.</text>
</comment>
<dbReference type="FunFam" id="1.10.3720.10:FF:000004">
    <property type="entry name" value="Sulfate transport system permease protein CysT"/>
    <property type="match status" value="1"/>
</dbReference>
<evidence type="ECO:0000256" key="4">
    <source>
        <dbReference type="ARBA" id="ARBA00022692"/>
    </source>
</evidence>
<dbReference type="Gene3D" id="1.10.3720.10">
    <property type="entry name" value="MetI-like"/>
    <property type="match status" value="1"/>
</dbReference>
<comment type="similarity">
    <text evidence="9">Belongs to the binding-protein-dependent transport system permease family. CysTW subfamily.</text>
</comment>
<comment type="function">
    <text evidence="8">Part of the ABC transporter complex CysAWTP (TC 3.A.1.6.1) involved in sulfate/thiosulfate import. Probably responsible for the translocation of the substrate across the membrane.</text>
</comment>
<feature type="transmembrane region" description="Helical" evidence="9">
    <location>
        <begin position="180"/>
        <end position="201"/>
    </location>
</feature>
<keyword evidence="3 9" id="KW-0813">Transport</keyword>
<sequence length="275" mass="29078">MRRSVIPGFGLSLGITLLYLGAIVLLPLAALILKASDIGAAQLWAILSSPRTLAAIRLTLTMALVATLFNALYGTLLAWVLARYTFPGKRLLDALIDVPFALPTAVAGLALTALFSKSGWFGAPLDALGLQIVYTPLGIAIAMAFTSIPFVVRTVQPVIEDLGSDVEEASRSLGANDLQILSKIILPSIFPALLAGASLAFARSLGEFGAVIFIAGNQPMKTEIVALLAFIRLEEYDYPAAAAIASAMLVMAFVMLIITNAVQAWQLRYLGKSGT</sequence>
<dbReference type="SUPFAM" id="SSF161098">
    <property type="entry name" value="MetI-like"/>
    <property type="match status" value="1"/>
</dbReference>
<feature type="transmembrane region" description="Helical" evidence="9">
    <location>
        <begin position="12"/>
        <end position="33"/>
    </location>
</feature>
<evidence type="ECO:0000256" key="6">
    <source>
        <dbReference type="ARBA" id="ARBA00023032"/>
    </source>
</evidence>
<dbReference type="PANTHER" id="PTHR30406:SF10">
    <property type="entry name" value="SULFATE TRANSPORT SYSTEM PERMEASE PROTEIN CYST"/>
    <property type="match status" value="1"/>
</dbReference>
<evidence type="ECO:0000256" key="7">
    <source>
        <dbReference type="ARBA" id="ARBA00023136"/>
    </source>
</evidence>
<evidence type="ECO:0000313" key="11">
    <source>
        <dbReference type="EMBL" id="ADU45985.1"/>
    </source>
</evidence>
<feature type="transmembrane region" description="Helical" evidence="9">
    <location>
        <begin position="240"/>
        <end position="262"/>
    </location>
</feature>
<dbReference type="NCBIfam" id="TIGR02139">
    <property type="entry name" value="permease_CysT"/>
    <property type="match status" value="1"/>
</dbReference>
<organism evidence="11 12">
    <name type="scientific">Rhodopseudomonas palustris (strain DX-1)</name>
    <dbReference type="NCBI Taxonomy" id="652103"/>
    <lineage>
        <taxon>Bacteria</taxon>
        <taxon>Pseudomonadati</taxon>
        <taxon>Pseudomonadota</taxon>
        <taxon>Alphaproteobacteria</taxon>
        <taxon>Hyphomicrobiales</taxon>
        <taxon>Nitrobacteraceae</taxon>
        <taxon>Rhodopseudomonas</taxon>
    </lineage>
</organism>
<dbReference type="InterPro" id="IPR011865">
    <property type="entry name" value="CysT_permease"/>
</dbReference>
<dbReference type="BioCyc" id="RPAL652103:RPDX1_RS21915-MONOMER"/>
<dbReference type="InterPro" id="IPR000515">
    <property type="entry name" value="MetI-like"/>
</dbReference>
<dbReference type="OrthoDB" id="9804629at2"/>
<keyword evidence="6 9" id="KW-0764">Sulfate transport</keyword>
<dbReference type="Proteomes" id="UP000001402">
    <property type="component" value="Chromosome"/>
</dbReference>
<evidence type="ECO:0000259" key="10">
    <source>
        <dbReference type="PROSITE" id="PS50928"/>
    </source>
</evidence>
<feature type="domain" description="ABC transmembrane type-1" evidence="10">
    <location>
        <begin position="56"/>
        <end position="259"/>
    </location>
</feature>
<dbReference type="STRING" id="652103.Rpdx1_4434"/>
<dbReference type="InterPro" id="IPR005667">
    <property type="entry name" value="Sulph_transpt2"/>
</dbReference>
<feature type="transmembrane region" description="Helical" evidence="9">
    <location>
        <begin position="94"/>
        <end position="116"/>
    </location>
</feature>
<keyword evidence="7 9" id="KW-0472">Membrane</keyword>
<dbReference type="KEGG" id="rpx:Rpdx1_4434"/>
<protein>
    <recommendedName>
        <fullName evidence="9">Sulfate transport system permease protein CysT</fullName>
    </recommendedName>
</protein>
<evidence type="ECO:0000313" key="12">
    <source>
        <dbReference type="Proteomes" id="UP000001402"/>
    </source>
</evidence>
<proteinExistence type="inferred from homology"/>
<dbReference type="eggNOG" id="COG0555">
    <property type="taxonomic scope" value="Bacteria"/>
</dbReference>
<dbReference type="GO" id="GO:0015419">
    <property type="term" value="F:ABC-type sulfate transporter activity"/>
    <property type="evidence" value="ECO:0007669"/>
    <property type="project" value="UniProtKB-UniRule"/>
</dbReference>
<dbReference type="AlphaFoldDB" id="E6VPK6"/>
<comment type="caution">
    <text evidence="9">Lacks conserved residue(s) required for the propagation of feature annotation.</text>
</comment>
<dbReference type="PANTHER" id="PTHR30406">
    <property type="entry name" value="SULFATE TRANSPORT SYSTEM PERMEASE PROTEIN"/>
    <property type="match status" value="1"/>
</dbReference>
<feature type="transmembrane region" description="Helical" evidence="9">
    <location>
        <begin position="53"/>
        <end position="82"/>
    </location>
</feature>
<dbReference type="PROSITE" id="PS50928">
    <property type="entry name" value="ABC_TM1"/>
    <property type="match status" value="1"/>
</dbReference>
<evidence type="ECO:0000256" key="8">
    <source>
        <dbReference type="ARBA" id="ARBA00025323"/>
    </source>
</evidence>
<keyword evidence="4 9" id="KW-0812">Transmembrane</keyword>
<evidence type="ECO:0000256" key="1">
    <source>
        <dbReference type="ARBA" id="ARBA00004651"/>
    </source>
</evidence>
<evidence type="ECO:0000256" key="5">
    <source>
        <dbReference type="ARBA" id="ARBA00022989"/>
    </source>
</evidence>
<name>E6VPK6_RHOPX</name>
<gene>
    <name evidence="11" type="ordered locus">Rpdx1_4434</name>
</gene>
<dbReference type="Pfam" id="PF00528">
    <property type="entry name" value="BPD_transp_1"/>
    <property type="match status" value="1"/>
</dbReference>
<dbReference type="GO" id="GO:0005886">
    <property type="term" value="C:plasma membrane"/>
    <property type="evidence" value="ECO:0007669"/>
    <property type="project" value="UniProtKB-SubCell"/>
</dbReference>
<evidence type="ECO:0000256" key="2">
    <source>
        <dbReference type="ARBA" id="ARBA00011779"/>
    </source>
</evidence>
<dbReference type="EMBL" id="CP002418">
    <property type="protein sequence ID" value="ADU45985.1"/>
    <property type="molecule type" value="Genomic_DNA"/>
</dbReference>
<accession>E6VPK6</accession>